<dbReference type="AlphaFoldDB" id="A0A1F4SHF9"/>
<evidence type="ECO:0000259" key="1">
    <source>
        <dbReference type="PROSITE" id="PS50076"/>
    </source>
</evidence>
<feature type="domain" description="J" evidence="1">
    <location>
        <begin position="512"/>
        <end position="571"/>
    </location>
</feature>
<dbReference type="EMBL" id="MEUB01000058">
    <property type="protein sequence ID" value="OGC19851.1"/>
    <property type="molecule type" value="Genomic_DNA"/>
</dbReference>
<dbReference type="PANTHER" id="PTHR24074">
    <property type="entry name" value="CO-CHAPERONE PROTEIN DJLA"/>
    <property type="match status" value="1"/>
</dbReference>
<reference evidence="2 3" key="1">
    <citation type="journal article" date="2016" name="Nat. Commun.">
        <title>Thousands of microbial genomes shed light on interconnected biogeochemical processes in an aquifer system.</title>
        <authorList>
            <person name="Anantharaman K."/>
            <person name="Brown C.T."/>
            <person name="Hug L.A."/>
            <person name="Sharon I."/>
            <person name="Castelle C.J."/>
            <person name="Probst A.J."/>
            <person name="Thomas B.C."/>
            <person name="Singh A."/>
            <person name="Wilkins M.J."/>
            <person name="Karaoz U."/>
            <person name="Brodie E.L."/>
            <person name="Williams K.H."/>
            <person name="Hubbard S.S."/>
            <person name="Banfield J.F."/>
        </authorList>
    </citation>
    <scope>NUCLEOTIDE SEQUENCE [LARGE SCALE GENOMIC DNA]</scope>
</reference>
<accession>A0A1F4SHF9</accession>
<dbReference type="InterPro" id="IPR036869">
    <property type="entry name" value="J_dom_sf"/>
</dbReference>
<dbReference type="PROSITE" id="PS50076">
    <property type="entry name" value="DNAJ_2"/>
    <property type="match status" value="1"/>
</dbReference>
<name>A0A1F4SHF9_UNCSA</name>
<dbReference type="CDD" id="cd06257">
    <property type="entry name" value="DnaJ"/>
    <property type="match status" value="1"/>
</dbReference>
<dbReference type="PRINTS" id="PR00625">
    <property type="entry name" value="JDOMAIN"/>
</dbReference>
<dbReference type="SUPFAM" id="SSF46565">
    <property type="entry name" value="Chaperone J-domain"/>
    <property type="match status" value="1"/>
</dbReference>
<dbReference type="InterPro" id="IPR050817">
    <property type="entry name" value="DjlA_DnaK_co-chaperone"/>
</dbReference>
<dbReference type="Proteomes" id="UP000178417">
    <property type="component" value="Unassembled WGS sequence"/>
</dbReference>
<dbReference type="InterPro" id="IPR001623">
    <property type="entry name" value="DnaJ_domain"/>
</dbReference>
<dbReference type="Pfam" id="PF00226">
    <property type="entry name" value="DnaJ"/>
    <property type="match status" value="1"/>
</dbReference>
<evidence type="ECO:0000313" key="2">
    <source>
        <dbReference type="EMBL" id="OGC19851.1"/>
    </source>
</evidence>
<organism evidence="2 3">
    <name type="scientific">candidate division WOR-1 bacterium RIFOXYB2_FULL_37_13</name>
    <dbReference type="NCBI Taxonomy" id="1802579"/>
    <lineage>
        <taxon>Bacteria</taxon>
        <taxon>Bacillati</taxon>
        <taxon>Saganbacteria</taxon>
    </lineage>
</organism>
<evidence type="ECO:0000313" key="3">
    <source>
        <dbReference type="Proteomes" id="UP000178417"/>
    </source>
</evidence>
<protein>
    <recommendedName>
        <fullName evidence="1">J domain-containing protein</fullName>
    </recommendedName>
</protein>
<gene>
    <name evidence="2" type="ORF">A2310_05810</name>
</gene>
<dbReference type="Gene3D" id="1.10.287.110">
    <property type="entry name" value="DnaJ domain"/>
    <property type="match status" value="1"/>
</dbReference>
<dbReference type="SMART" id="SM00271">
    <property type="entry name" value="DnaJ"/>
    <property type="match status" value="1"/>
</dbReference>
<comment type="caution">
    <text evidence="2">The sequence shown here is derived from an EMBL/GenBank/DDBJ whole genome shotgun (WGS) entry which is preliminary data.</text>
</comment>
<sequence>MLFYEMNDKKNFSSTIWLCQDISRDLMISDNIEAVVRGQNPVKWLKKVISTIDILSQGRTRASHNFQPASNFGKKSKRFSKMGEIERQNYNMEVLETVYPDNFRSYKHKISSLRAAVLEKKKKQKFEDGYKLFLNLLDEIPEAIPETRETTFFDLDMVKEFRGGWFSRFEKALSAFDYNSRETLAARSGEIKSALENNLKAVARRELTGFYDYQKWLTCLCRQRIDVSLESREIDAVNREIRRDKVAREKEAFLNSLDNPDFVDRLFDNPIYLKGVISDCLREGIPFELVRVKKAVLAKFADDFSTLVNLEYLQKLDEVAKVLGFVSSRDEEVTEFLEKSDDPILRSLASKQLATPEASTQQPNKVSDNADAFADFVATSIMKYFYSNNLFTPEIQSKFGVASFWLGLRNNVSIAYRSLRLFGRAFSFVSATERSEIFEKHFRNKAFPGNIFIAPGAYLEALGLYLTTGEQAAKARIVKALENGEYNFIESVLIALLRKYHRVENAESHRDENFKILELTSNATKQEVIKAYRRLARRYHPDMPEGDSRKFNEITQAYDELIAELDRKSGK</sequence>
<dbReference type="STRING" id="1802579.A2310_05810"/>
<proteinExistence type="predicted"/>